<dbReference type="SUPFAM" id="SSF48371">
    <property type="entry name" value="ARM repeat"/>
    <property type="match status" value="1"/>
</dbReference>
<keyword evidence="9" id="KW-0808">Transferase</keyword>
<dbReference type="GO" id="GO:0030674">
    <property type="term" value="F:protein-macromolecule adaptor activity"/>
    <property type="evidence" value="ECO:0007669"/>
    <property type="project" value="TreeGrafter"/>
</dbReference>
<dbReference type="InterPro" id="IPR057307">
    <property type="entry name" value="PEP5_VPS11_N"/>
</dbReference>
<name>A0AAV9XDS6_9PEZI</name>
<feature type="repeat" description="CHCR" evidence="11">
    <location>
        <begin position="405"/>
        <end position="557"/>
    </location>
</feature>
<keyword evidence="4 10" id="KW-0863">Zinc-finger</keyword>
<reference evidence="13 14" key="1">
    <citation type="submission" date="2019-10" db="EMBL/GenBank/DDBJ databases">
        <authorList>
            <person name="Palmer J.M."/>
        </authorList>
    </citation>
    <scope>NUCLEOTIDE SEQUENCE [LARGE SCALE GENOMIC DNA]</scope>
    <source>
        <strain evidence="13 14">TWF694</strain>
    </source>
</reference>
<dbReference type="GO" id="GO:0061630">
    <property type="term" value="F:ubiquitin protein ligase activity"/>
    <property type="evidence" value="ECO:0007669"/>
    <property type="project" value="UniProtKB-EC"/>
</dbReference>
<dbReference type="Pfam" id="PF23341">
    <property type="entry name" value="PEP5_VPS11_N"/>
    <property type="match status" value="1"/>
</dbReference>
<evidence type="ECO:0000256" key="7">
    <source>
        <dbReference type="ARBA" id="ARBA00023136"/>
    </source>
</evidence>
<dbReference type="SUPFAM" id="SSF50978">
    <property type="entry name" value="WD40 repeat-like"/>
    <property type="match status" value="1"/>
</dbReference>
<evidence type="ECO:0000256" key="10">
    <source>
        <dbReference type="PROSITE-ProRule" id="PRU00175"/>
    </source>
</evidence>
<accession>A0AAV9XDS6</accession>
<dbReference type="SUPFAM" id="SSF57850">
    <property type="entry name" value="RING/U-box"/>
    <property type="match status" value="1"/>
</dbReference>
<keyword evidence="6 9" id="KW-0653">Protein transport</keyword>
<keyword evidence="5" id="KW-0862">Zinc</keyword>
<dbReference type="InterPro" id="IPR036322">
    <property type="entry name" value="WD40_repeat_dom_sf"/>
</dbReference>
<dbReference type="InterPro" id="IPR001841">
    <property type="entry name" value="Znf_RING"/>
</dbReference>
<evidence type="ECO:0000256" key="9">
    <source>
        <dbReference type="PIRNR" id="PIRNR007860"/>
    </source>
</evidence>
<dbReference type="Gene3D" id="1.25.40.10">
    <property type="entry name" value="Tetratricopeptide repeat domain"/>
    <property type="match status" value="1"/>
</dbReference>
<comment type="similarity">
    <text evidence="1 9">Belongs to the VPS11 family.</text>
</comment>
<keyword evidence="9" id="KW-0833">Ubl conjugation pathway</keyword>
<dbReference type="Proteomes" id="UP001365542">
    <property type="component" value="Unassembled WGS sequence"/>
</dbReference>
<dbReference type="PANTHER" id="PTHR23323:SF24">
    <property type="entry name" value="VACUOLAR PROTEIN SORTING-ASSOCIATED PROTEIN 11 HOMOLOG"/>
    <property type="match status" value="1"/>
</dbReference>
<dbReference type="GO" id="GO:0048284">
    <property type="term" value="P:organelle fusion"/>
    <property type="evidence" value="ECO:0007669"/>
    <property type="project" value="TreeGrafter"/>
</dbReference>
<dbReference type="GO" id="GO:0007033">
    <property type="term" value="P:vacuole organization"/>
    <property type="evidence" value="ECO:0007669"/>
    <property type="project" value="TreeGrafter"/>
</dbReference>
<evidence type="ECO:0000256" key="5">
    <source>
        <dbReference type="ARBA" id="ARBA00022833"/>
    </source>
</evidence>
<dbReference type="GO" id="GO:0033263">
    <property type="term" value="C:CORVET complex"/>
    <property type="evidence" value="ECO:0007669"/>
    <property type="project" value="UniProtKB-UniRule"/>
</dbReference>
<dbReference type="GO" id="GO:0030897">
    <property type="term" value="C:HOPS complex"/>
    <property type="evidence" value="ECO:0007669"/>
    <property type="project" value="UniProtKB-UniRule"/>
</dbReference>
<comment type="catalytic activity">
    <reaction evidence="9">
        <text>S-ubiquitinyl-[E2 ubiquitin-conjugating enzyme]-L-cysteine + [acceptor protein]-L-lysine = [E2 ubiquitin-conjugating enzyme]-L-cysteine + N(6)-ubiquitinyl-[acceptor protein]-L-lysine.</text>
        <dbReference type="EC" id="2.3.2.27"/>
    </reaction>
</comment>
<comment type="subcellular location">
    <subcellularLocation>
        <location evidence="8">Endomembrane system</location>
        <topology evidence="8">Peripheral membrane protein</topology>
        <orientation evidence="8">Cytoplasmic side</orientation>
    </subcellularLocation>
    <subcellularLocation>
        <location evidence="9">Vacuole membrane</location>
        <topology evidence="9">Peripheral membrane protein</topology>
        <orientation evidence="9">Cytoplasmic side</orientation>
    </subcellularLocation>
</comment>
<dbReference type="GO" id="GO:0000329">
    <property type="term" value="C:fungal-type vacuole membrane"/>
    <property type="evidence" value="ECO:0007669"/>
    <property type="project" value="UniProtKB-UniRule"/>
</dbReference>
<evidence type="ECO:0000256" key="11">
    <source>
        <dbReference type="PROSITE-ProRule" id="PRU01006"/>
    </source>
</evidence>
<evidence type="ECO:0000259" key="12">
    <source>
        <dbReference type="PROSITE" id="PS50089"/>
    </source>
</evidence>
<evidence type="ECO:0000256" key="3">
    <source>
        <dbReference type="ARBA" id="ARBA00022723"/>
    </source>
</evidence>
<comment type="subunit">
    <text evidence="9">Component of the homotypic vacuole fusion and vacuole protein sorting (HOPS) complex. Component of the class C core vacuole/endosome tethering (CORVET) complex.</text>
</comment>
<evidence type="ECO:0000313" key="14">
    <source>
        <dbReference type="Proteomes" id="UP001365542"/>
    </source>
</evidence>
<dbReference type="GO" id="GO:0006886">
    <property type="term" value="P:intracellular protein transport"/>
    <property type="evidence" value="ECO:0007669"/>
    <property type="project" value="UniProtKB-UniRule"/>
</dbReference>
<dbReference type="Pfam" id="PF12451">
    <property type="entry name" value="VPS11_C"/>
    <property type="match status" value="1"/>
</dbReference>
<keyword evidence="14" id="KW-1185">Reference proteome</keyword>
<dbReference type="PIRSF" id="PIRSF007860">
    <property type="entry name" value="VPS11"/>
    <property type="match status" value="1"/>
</dbReference>
<dbReference type="Pfam" id="PF17122">
    <property type="entry name" value="zf-C3H2C3"/>
    <property type="match status" value="1"/>
</dbReference>
<evidence type="ECO:0000256" key="1">
    <source>
        <dbReference type="ARBA" id="ARBA00007070"/>
    </source>
</evidence>
<evidence type="ECO:0000256" key="8">
    <source>
        <dbReference type="ARBA" id="ARBA00029433"/>
    </source>
</evidence>
<dbReference type="PROSITE" id="PS50236">
    <property type="entry name" value="CHCR"/>
    <property type="match status" value="1"/>
</dbReference>
<protein>
    <recommendedName>
        <fullName evidence="9">E3 ubiquitin-protein ligase PEP5</fullName>
        <ecNumber evidence="9">2.3.2.27</ecNumber>
    </recommendedName>
</protein>
<sequence length="953" mass="107319">MASKIWKTFTFFDSSAFKIPMDEFQDEGSQITSMCSGMRFILLGLSNGNMVAMSSKYRKTILWKAHDARPITHAICLESRRVLVTVSEDLINPPEMKVWMLSGSEKRTSSFQLQSTLQINTQTIFPMTCFSITPDLSDVAAAFANGVVILVRGDLVHDRGSKQRVIFESDEPITGIQFAEENDSYTLYVTTVERVMTIKTSIRGHIPPPRVLETIGCALGCLTMDKASGNVLVARNDALYYYGPDGRGPCYAYEGSKSFVGSFGSYVVLLLPPQVSSSNNTIGATSVRNIIGTKRENVFEISTLVILDTELQFIAHTEPFTGGVKGILYEWGDIHILTSDSKIIRLKEKSLPDRLNLLYQRDLYPTALKLAQKSAITSTEITQINCRYADFLFSKGDYDNAMQQYVQAVEGTQPSQVIRKFLDIQRIPNLIQYLEELHRHPGYVTTEHTTLLLNCYAKLKDVDKLEKFIRADTGQRFDLNTVILLCRQAGYFAQAVYLARRNSQDDVVLDVLLDDMRKFHDGLNFLMTLEPYVMHRNLMKWGRLLLDEMPKETTAIFIEYYSGKYIPREELSGDDSAVSQPASSGLQGYLSQFPYLGNPLSISLSATAAPEIKTPPTRIFPYQPDAPQTVFSLFVDHPLEFLEFLEATSVDTNNPETLLELRSTLFEMYLHHASQGKIETCEAWREKAREMLKKDSADLDTSDVLLLSHLCGFKEGTTQVREDQQLLFDIFRSYTTLNDTAGAMSALRKYGEIEPQLYPVALAYLISSPKVLEDAGDELLKVLEVIEKEGLMAPLQVVQILSKNNVATVRMIRKYLSGMIERERQEIQQDQSYIDGYRQDTIARKQEIVDLEERPVVFQPGRCSFCGTGLDLPAVHFLCKHSFHQRCLNVTGEPPECPTCTSGNAAIKAIRQAQDEAADSLGIFKTAIEVAPKNRFATITDFFNRGVMKDHIV</sequence>
<dbReference type="AlphaFoldDB" id="A0AAV9XDS6"/>
<organism evidence="13 14">
    <name type="scientific">Orbilia ellipsospora</name>
    <dbReference type="NCBI Taxonomy" id="2528407"/>
    <lineage>
        <taxon>Eukaryota</taxon>
        <taxon>Fungi</taxon>
        <taxon>Dikarya</taxon>
        <taxon>Ascomycota</taxon>
        <taxon>Pezizomycotina</taxon>
        <taxon>Orbiliomycetes</taxon>
        <taxon>Orbiliales</taxon>
        <taxon>Orbiliaceae</taxon>
        <taxon>Orbilia</taxon>
    </lineage>
</organism>
<gene>
    <name evidence="13" type="ORF">TWF694_009992</name>
</gene>
<dbReference type="EC" id="2.3.2.27" evidence="9"/>
<keyword evidence="2 9" id="KW-0813">Transport</keyword>
<dbReference type="GO" id="GO:0006904">
    <property type="term" value="P:vesicle docking involved in exocytosis"/>
    <property type="evidence" value="ECO:0007669"/>
    <property type="project" value="TreeGrafter"/>
</dbReference>
<dbReference type="InterPro" id="IPR016024">
    <property type="entry name" value="ARM-type_fold"/>
</dbReference>
<keyword evidence="3" id="KW-0479">Metal-binding</keyword>
<proteinExistence type="inferred from homology"/>
<evidence type="ECO:0000313" key="13">
    <source>
        <dbReference type="EMBL" id="KAK6539801.1"/>
    </source>
</evidence>
<dbReference type="InterPro" id="IPR057308">
    <property type="entry name" value="CHCR_PEP5_VPS11"/>
</dbReference>
<evidence type="ECO:0000256" key="4">
    <source>
        <dbReference type="ARBA" id="ARBA00022771"/>
    </source>
</evidence>
<evidence type="ECO:0000256" key="2">
    <source>
        <dbReference type="ARBA" id="ARBA00022448"/>
    </source>
</evidence>
<dbReference type="InterPro" id="IPR016528">
    <property type="entry name" value="VPS11"/>
</dbReference>
<feature type="domain" description="RING-type" evidence="12">
    <location>
        <begin position="863"/>
        <end position="901"/>
    </location>
</feature>
<dbReference type="Pfam" id="PF23356">
    <property type="entry name" value="TPR_PEP5_VPS11"/>
    <property type="match status" value="2"/>
</dbReference>
<keyword evidence="7 9" id="KW-0472">Membrane</keyword>
<dbReference type="CDD" id="cd16688">
    <property type="entry name" value="RING-H2_Vps11"/>
    <property type="match status" value="1"/>
</dbReference>
<dbReference type="GO" id="GO:0008270">
    <property type="term" value="F:zinc ion binding"/>
    <property type="evidence" value="ECO:0007669"/>
    <property type="project" value="UniProtKB-KW"/>
</dbReference>
<dbReference type="GO" id="GO:0007032">
    <property type="term" value="P:endosome organization"/>
    <property type="evidence" value="ECO:0007669"/>
    <property type="project" value="TreeGrafter"/>
</dbReference>
<evidence type="ECO:0000256" key="6">
    <source>
        <dbReference type="ARBA" id="ARBA00022927"/>
    </source>
</evidence>
<dbReference type="InterPro" id="IPR011990">
    <property type="entry name" value="TPR-like_helical_dom_sf"/>
</dbReference>
<dbReference type="PROSITE" id="PS50089">
    <property type="entry name" value="ZF_RING_2"/>
    <property type="match status" value="1"/>
</dbReference>
<keyword evidence="9" id="KW-0926">Vacuole</keyword>
<dbReference type="EMBL" id="JAVHJO010000006">
    <property type="protein sequence ID" value="KAK6539801.1"/>
    <property type="molecule type" value="Genomic_DNA"/>
</dbReference>
<dbReference type="PANTHER" id="PTHR23323">
    <property type="entry name" value="VACUOLAR PROTEIN SORTING-ASSOCIATED PROTEIN"/>
    <property type="match status" value="1"/>
</dbReference>
<comment type="caution">
    <text evidence="13">The sequence shown here is derived from an EMBL/GenBank/DDBJ whole genome shotgun (WGS) entry which is preliminary data.</text>
</comment>
<dbReference type="InterPro" id="IPR024763">
    <property type="entry name" value="VPS11_C"/>
</dbReference>
<dbReference type="InterPro" id="IPR000547">
    <property type="entry name" value="Clathrin_H-chain/VPS_repeat"/>
</dbReference>